<dbReference type="Gene3D" id="3.30.9.10">
    <property type="entry name" value="D-Amino Acid Oxidase, subunit A, domain 2"/>
    <property type="match status" value="1"/>
</dbReference>
<reference evidence="2 3" key="1">
    <citation type="submission" date="2024-02" db="EMBL/GenBank/DDBJ databases">
        <authorList>
            <person name="Saticioglu I.B."/>
        </authorList>
    </citation>
    <scope>NUCLEOTIDE SEQUENCE [LARGE SCALE GENOMIC DNA]</scope>
    <source>
        <strain evidence="2 3">Mu-80</strain>
    </source>
</reference>
<dbReference type="Pfam" id="PF01266">
    <property type="entry name" value="DAO"/>
    <property type="match status" value="1"/>
</dbReference>
<gene>
    <name evidence="2" type="ORF">WDU99_02430</name>
</gene>
<comment type="caution">
    <text evidence="2">The sequence shown here is derived from an EMBL/GenBank/DDBJ whole genome shotgun (WGS) entry which is preliminary data.</text>
</comment>
<evidence type="ECO:0000259" key="1">
    <source>
        <dbReference type="Pfam" id="PF01266"/>
    </source>
</evidence>
<dbReference type="InterPro" id="IPR051704">
    <property type="entry name" value="FAD_aromatic-hydroxylase"/>
</dbReference>
<dbReference type="InterPro" id="IPR006076">
    <property type="entry name" value="FAD-dep_OxRdtase"/>
</dbReference>
<evidence type="ECO:0000313" key="3">
    <source>
        <dbReference type="Proteomes" id="UP001371224"/>
    </source>
</evidence>
<keyword evidence="3" id="KW-1185">Reference proteome</keyword>
<dbReference type="PANTHER" id="PTHR46865">
    <property type="entry name" value="OXIDOREDUCTASE-RELATED"/>
    <property type="match status" value="1"/>
</dbReference>
<organism evidence="2 3">
    <name type="scientific">Microbacterium bandirmense</name>
    <dbReference type="NCBI Taxonomy" id="3122050"/>
    <lineage>
        <taxon>Bacteria</taxon>
        <taxon>Bacillati</taxon>
        <taxon>Actinomycetota</taxon>
        <taxon>Actinomycetes</taxon>
        <taxon>Micrococcales</taxon>
        <taxon>Microbacteriaceae</taxon>
        <taxon>Microbacterium</taxon>
    </lineage>
</organism>
<name>A0ABU8L770_9MICO</name>
<dbReference type="Gene3D" id="3.50.50.60">
    <property type="entry name" value="FAD/NAD(P)-binding domain"/>
    <property type="match status" value="1"/>
</dbReference>
<feature type="domain" description="FAD dependent oxidoreductase" evidence="1">
    <location>
        <begin position="3"/>
        <end position="36"/>
    </location>
</feature>
<dbReference type="Proteomes" id="UP001371224">
    <property type="component" value="Unassembled WGS sequence"/>
</dbReference>
<dbReference type="EMBL" id="JBBDGM010000002">
    <property type="protein sequence ID" value="MEJ1087170.1"/>
    <property type="molecule type" value="Genomic_DNA"/>
</dbReference>
<protein>
    <submittedName>
        <fullName evidence="2">FAD-dependent oxidoreductase</fullName>
    </submittedName>
</protein>
<dbReference type="InterPro" id="IPR036188">
    <property type="entry name" value="FAD/NAD-bd_sf"/>
</dbReference>
<dbReference type="SUPFAM" id="SSF51905">
    <property type="entry name" value="FAD/NAD(P)-binding domain"/>
    <property type="match status" value="1"/>
</dbReference>
<proteinExistence type="predicted"/>
<dbReference type="RefSeq" id="WP_337330849.1">
    <property type="nucleotide sequence ID" value="NZ_JBBDGM010000002.1"/>
</dbReference>
<evidence type="ECO:0000313" key="2">
    <source>
        <dbReference type="EMBL" id="MEJ1087170.1"/>
    </source>
</evidence>
<accession>A0ABU8L770</accession>
<dbReference type="PANTHER" id="PTHR46865:SF8">
    <property type="entry name" value="POSSIBLE OXIDOREDUCTASE"/>
    <property type="match status" value="1"/>
</dbReference>
<sequence>MRTLIVGAGIAGPALAHWLRRAGHEVTLVEKSPELRTGGYLIDFWGAGFDIAKQDGARGLGTAFAPLTRGKLRLRNALMRMMDVRLVANLVMGRSLRDPIEVPAWPTA</sequence>